<sequence length="208" mass="23458">MYWLQRITVGVALVFPFLLAAEYDNTCPLLSQCSDHLLHLVSWAAWPVAQKELIAPKACQRRTWPTNAPKVLWSFQPVCNDKLTGLHPLIGIPSCNTSSLRSLACDQESTQTWWTRSGVSWGPRVAEGKVDKLDSTCAARKGQVKVHDGFLHLCCTQRLQSALDSQQTYQPEPHMDKPVPLPLTSLWRKRSTIQSFFKREGTFIVLIA</sequence>
<feature type="signal peptide" evidence="1">
    <location>
        <begin position="1"/>
        <end position="20"/>
    </location>
</feature>
<keyword evidence="3" id="KW-1185">Reference proteome</keyword>
<gene>
    <name evidence="2" type="ORF">IE81DRAFT_328590</name>
</gene>
<dbReference type="GeneID" id="37036980"/>
<dbReference type="AlphaFoldDB" id="A0A316W4E7"/>
<dbReference type="Proteomes" id="UP000245783">
    <property type="component" value="Unassembled WGS sequence"/>
</dbReference>
<evidence type="ECO:0000313" key="2">
    <source>
        <dbReference type="EMBL" id="PWN44730.1"/>
    </source>
</evidence>
<organism evidence="2 3">
    <name type="scientific">Ceraceosorus guamensis</name>
    <dbReference type="NCBI Taxonomy" id="1522189"/>
    <lineage>
        <taxon>Eukaryota</taxon>
        <taxon>Fungi</taxon>
        <taxon>Dikarya</taxon>
        <taxon>Basidiomycota</taxon>
        <taxon>Ustilaginomycotina</taxon>
        <taxon>Exobasidiomycetes</taxon>
        <taxon>Ceraceosorales</taxon>
        <taxon>Ceraceosoraceae</taxon>
        <taxon>Ceraceosorus</taxon>
    </lineage>
</organism>
<evidence type="ECO:0000313" key="3">
    <source>
        <dbReference type="Proteomes" id="UP000245783"/>
    </source>
</evidence>
<protein>
    <submittedName>
        <fullName evidence="2">Uncharacterized protein</fullName>
    </submittedName>
</protein>
<feature type="chain" id="PRO_5016458618" evidence="1">
    <location>
        <begin position="21"/>
        <end position="208"/>
    </location>
</feature>
<keyword evidence="1" id="KW-0732">Signal</keyword>
<name>A0A316W4E7_9BASI</name>
<dbReference type="RefSeq" id="XP_025371890.1">
    <property type="nucleotide sequence ID" value="XM_025515110.1"/>
</dbReference>
<proteinExistence type="predicted"/>
<dbReference type="InParanoid" id="A0A316W4E7"/>
<accession>A0A316W4E7</accession>
<evidence type="ECO:0000256" key="1">
    <source>
        <dbReference type="SAM" id="SignalP"/>
    </source>
</evidence>
<dbReference type="EMBL" id="KZ819359">
    <property type="protein sequence ID" value="PWN44730.1"/>
    <property type="molecule type" value="Genomic_DNA"/>
</dbReference>
<reference evidence="2 3" key="1">
    <citation type="journal article" date="2018" name="Mol. Biol. Evol.">
        <title>Broad Genomic Sampling Reveals a Smut Pathogenic Ancestry of the Fungal Clade Ustilaginomycotina.</title>
        <authorList>
            <person name="Kijpornyongpan T."/>
            <person name="Mondo S.J."/>
            <person name="Barry K."/>
            <person name="Sandor L."/>
            <person name="Lee J."/>
            <person name="Lipzen A."/>
            <person name="Pangilinan J."/>
            <person name="LaButti K."/>
            <person name="Hainaut M."/>
            <person name="Henrissat B."/>
            <person name="Grigoriev I.V."/>
            <person name="Spatafora J.W."/>
            <person name="Aime M.C."/>
        </authorList>
    </citation>
    <scope>NUCLEOTIDE SEQUENCE [LARGE SCALE GENOMIC DNA]</scope>
    <source>
        <strain evidence="2 3">MCA 4658</strain>
    </source>
</reference>